<proteinExistence type="predicted"/>
<sequence>MSFAYCRATRLSLSLMYLKSQPQLQVWRLCYSF</sequence>
<accession>A0A0E9T8H5</accession>
<reference evidence="1" key="1">
    <citation type="submission" date="2014-11" db="EMBL/GenBank/DDBJ databases">
        <authorList>
            <person name="Amaro Gonzalez C."/>
        </authorList>
    </citation>
    <scope>NUCLEOTIDE SEQUENCE</scope>
</reference>
<protein>
    <submittedName>
        <fullName evidence="1">Uncharacterized protein</fullName>
    </submittedName>
</protein>
<organism evidence="1">
    <name type="scientific">Anguilla anguilla</name>
    <name type="common">European freshwater eel</name>
    <name type="synonym">Muraena anguilla</name>
    <dbReference type="NCBI Taxonomy" id="7936"/>
    <lineage>
        <taxon>Eukaryota</taxon>
        <taxon>Metazoa</taxon>
        <taxon>Chordata</taxon>
        <taxon>Craniata</taxon>
        <taxon>Vertebrata</taxon>
        <taxon>Euteleostomi</taxon>
        <taxon>Actinopterygii</taxon>
        <taxon>Neopterygii</taxon>
        <taxon>Teleostei</taxon>
        <taxon>Anguilliformes</taxon>
        <taxon>Anguillidae</taxon>
        <taxon>Anguilla</taxon>
    </lineage>
</organism>
<dbReference type="AlphaFoldDB" id="A0A0E9T8H5"/>
<evidence type="ECO:0000313" key="1">
    <source>
        <dbReference type="EMBL" id="JAH49921.1"/>
    </source>
</evidence>
<dbReference type="EMBL" id="GBXM01058656">
    <property type="protein sequence ID" value="JAH49921.1"/>
    <property type="molecule type" value="Transcribed_RNA"/>
</dbReference>
<reference evidence="1" key="2">
    <citation type="journal article" date="2015" name="Fish Shellfish Immunol.">
        <title>Early steps in the European eel (Anguilla anguilla)-Vibrio vulnificus interaction in the gills: Role of the RtxA13 toxin.</title>
        <authorList>
            <person name="Callol A."/>
            <person name="Pajuelo D."/>
            <person name="Ebbesson L."/>
            <person name="Teles M."/>
            <person name="MacKenzie S."/>
            <person name="Amaro C."/>
        </authorList>
    </citation>
    <scope>NUCLEOTIDE SEQUENCE</scope>
</reference>
<name>A0A0E9T8H5_ANGAN</name>